<dbReference type="GO" id="GO:0005524">
    <property type="term" value="F:ATP binding"/>
    <property type="evidence" value="ECO:0007669"/>
    <property type="project" value="UniProtKB-KW"/>
</dbReference>
<dbReference type="InterPro" id="IPR027413">
    <property type="entry name" value="GROEL-like_equatorial_sf"/>
</dbReference>
<dbReference type="Pfam" id="PF00118">
    <property type="entry name" value="Cpn60_TCP1"/>
    <property type="match status" value="1"/>
</dbReference>
<evidence type="ECO:0000256" key="5">
    <source>
        <dbReference type="RuleBase" id="RU000418"/>
    </source>
</evidence>
<gene>
    <name evidence="6" type="primary">groEL</name>
</gene>
<dbReference type="EMBL" id="KY212106">
    <property type="protein sequence ID" value="ASB29662.1"/>
    <property type="molecule type" value="Genomic_DNA"/>
</dbReference>
<dbReference type="SUPFAM" id="SSF54849">
    <property type="entry name" value="GroEL-intermediate domain like"/>
    <property type="match status" value="1"/>
</dbReference>
<protein>
    <submittedName>
        <fullName evidence="6">60 kDa chaperonin</fullName>
    </submittedName>
</protein>
<dbReference type="Gene3D" id="3.50.7.10">
    <property type="entry name" value="GroEL"/>
    <property type="match status" value="1"/>
</dbReference>
<dbReference type="NCBIfam" id="NF009488">
    <property type="entry name" value="PRK12850.1"/>
    <property type="match status" value="1"/>
</dbReference>
<dbReference type="NCBIfam" id="NF000592">
    <property type="entry name" value="PRK00013.1"/>
    <property type="match status" value="1"/>
</dbReference>
<sequence length="538" mass="58014">MLKDVVVMNRAMIYSHDARKSLQQGMSILSKAVGITLGPKGKNVILARKSDIPHVVNDGVTIAKEIEVKNQLENIGVILMRQAALKTNGIVGDGTTTSTILAYAIIQEGLKSISSGANPILIKKGIEKSVQFVVKKIAEKARPIVDIVDIVSIATVSAGNNNEIGRIIASAITKVGQEGVISVEEGDSTVTSLEVSEGISFDKGYFSSSFLSNSTQLEIQQDHPLVLLTDQKITKVEEELIPLLEKVAVTNRSLVIMAEDIEQKALSTLIINRLKGIIDVVAVRIPGIGNKRKSVLEDIAVLTNANVISKDFGLNLDKVSISDLGSAKRIIISKSRTTIIAIDNSESVNMHCVNLRKQIEFSSNTYEKDLLKTRLAKLTGGVAIVKVGAATTTEMWEKKLRLEDAINATKAAIEEGIVPGGGSTLAHLSSDLNLWARECLLSDELLGAHIIVKALSLPLCTIVENTGHHSSLILEKLLLSSFDIGYDADSDQMVNMYIKGIIDPAKVTRLSLQNASSIASIILTTECVVSDRFVYMNS</sequence>
<dbReference type="PROSITE" id="PS00296">
    <property type="entry name" value="CHAPERONINS_CPN60"/>
    <property type="match status" value="1"/>
</dbReference>
<accession>A0A2Z2KXK2</accession>
<dbReference type="GeneID" id="37507569"/>
<dbReference type="NCBIfam" id="NF009489">
    <property type="entry name" value="PRK12851.1"/>
    <property type="match status" value="1"/>
</dbReference>
<dbReference type="InterPro" id="IPR018370">
    <property type="entry name" value="Chaperonin_Cpn60_CS"/>
</dbReference>
<dbReference type="InterPro" id="IPR002423">
    <property type="entry name" value="Cpn60/GroEL/TCP-1"/>
</dbReference>
<evidence type="ECO:0000256" key="1">
    <source>
        <dbReference type="ARBA" id="ARBA00006607"/>
    </source>
</evidence>
<proteinExistence type="inferred from homology"/>
<dbReference type="InterPro" id="IPR027410">
    <property type="entry name" value="TCP-1-like_intermed_sf"/>
</dbReference>
<dbReference type="AlphaFoldDB" id="A0A2Z2KXK2"/>
<dbReference type="SUPFAM" id="SSF48592">
    <property type="entry name" value="GroEL equatorial domain-like"/>
    <property type="match status" value="1"/>
</dbReference>
<keyword evidence="4" id="KW-0143">Chaperone</keyword>
<keyword evidence="2" id="KW-0547">Nucleotide-binding</keyword>
<evidence type="ECO:0000256" key="3">
    <source>
        <dbReference type="ARBA" id="ARBA00022840"/>
    </source>
</evidence>
<dbReference type="SUPFAM" id="SSF52029">
    <property type="entry name" value="GroEL apical domain-like"/>
    <property type="match status" value="1"/>
</dbReference>
<geneLocation type="plastid" evidence="6"/>
<dbReference type="PANTHER" id="PTHR45633">
    <property type="entry name" value="60 KDA HEAT SHOCK PROTEIN, MITOCHONDRIAL"/>
    <property type="match status" value="1"/>
</dbReference>
<keyword evidence="6" id="KW-0934">Plastid</keyword>
<dbReference type="NCBIfam" id="NF009487">
    <property type="entry name" value="PRK12849.1"/>
    <property type="match status" value="1"/>
</dbReference>
<organism evidence="6">
    <name type="scientific">Porolithon onkodes</name>
    <dbReference type="NCBI Taxonomy" id="231751"/>
    <lineage>
        <taxon>Eukaryota</taxon>
        <taxon>Rhodophyta</taxon>
        <taxon>Florideophyceae</taxon>
        <taxon>Corallinophycidae</taxon>
        <taxon>Corallinales</taxon>
        <taxon>Porolithaceae</taxon>
        <taxon>Porolithon</taxon>
    </lineage>
</organism>
<dbReference type="Gene3D" id="1.10.560.10">
    <property type="entry name" value="GroEL-like equatorial domain"/>
    <property type="match status" value="1"/>
</dbReference>
<dbReference type="InterPro" id="IPR001844">
    <property type="entry name" value="Cpn60/GroEL"/>
</dbReference>
<evidence type="ECO:0000313" key="6">
    <source>
        <dbReference type="EMBL" id="ASB29662.1"/>
    </source>
</evidence>
<dbReference type="InterPro" id="IPR027409">
    <property type="entry name" value="GroEL-like_apical_dom_sf"/>
</dbReference>
<dbReference type="NCBIfam" id="TIGR02348">
    <property type="entry name" value="GroEL"/>
    <property type="match status" value="1"/>
</dbReference>
<evidence type="ECO:0000256" key="4">
    <source>
        <dbReference type="ARBA" id="ARBA00023186"/>
    </source>
</evidence>
<comment type="similarity">
    <text evidence="1 5">Belongs to the chaperonin (HSP60) family.</text>
</comment>
<dbReference type="GO" id="GO:0042026">
    <property type="term" value="P:protein refolding"/>
    <property type="evidence" value="ECO:0007669"/>
    <property type="project" value="InterPro"/>
</dbReference>
<name>A0A2Z2KXK2_9FLOR</name>
<keyword evidence="3" id="KW-0067">ATP-binding</keyword>
<dbReference type="CDD" id="cd03344">
    <property type="entry name" value="GroEL"/>
    <property type="match status" value="1"/>
</dbReference>
<evidence type="ECO:0000256" key="2">
    <source>
        <dbReference type="ARBA" id="ARBA00022741"/>
    </source>
</evidence>
<dbReference type="RefSeq" id="YP_009502060.1">
    <property type="nucleotide sequence ID" value="NC_038144.1"/>
</dbReference>
<dbReference type="PRINTS" id="PR00298">
    <property type="entry name" value="CHAPERONIN60"/>
</dbReference>
<reference evidence="6" key="1">
    <citation type="submission" date="2016-11" db="EMBL/GenBank/DDBJ databases">
        <title>Complete organellar and ribosomal genomic analysis of the lectotype specimen of the reef forming species Porolithon onkodes (Heydrich) Foslie.</title>
        <authorList>
            <person name="Hughey J.R."/>
            <person name="Gabrielson P.W."/>
        </authorList>
    </citation>
    <scope>NUCLEOTIDE SEQUENCE</scope>
</reference>
<dbReference type="GO" id="GO:0140662">
    <property type="term" value="F:ATP-dependent protein folding chaperone"/>
    <property type="evidence" value="ECO:0007669"/>
    <property type="project" value="InterPro"/>
</dbReference>
<dbReference type="FunFam" id="3.50.7.10:FF:000001">
    <property type="entry name" value="60 kDa chaperonin"/>
    <property type="match status" value="1"/>
</dbReference>
<dbReference type="Gene3D" id="3.30.260.10">
    <property type="entry name" value="TCP-1-like chaperonin intermediate domain"/>
    <property type="match status" value="1"/>
</dbReference>